<feature type="domain" description="Protein kinase" evidence="2">
    <location>
        <begin position="196"/>
        <end position="484"/>
    </location>
</feature>
<keyword evidence="3" id="KW-0808">Transferase</keyword>
<sequence length="640" mass="73320">MSSNPKHYFKCTKCNSLYIFENDNPIKCSKCNDTNFQKMEGRFILRCRKCGLTQNKSAFNQLHGQEPLQCQSTTCHGLIKVIELGRRKKQQIVKETSPENAFVSRKKQNSSAVQPSVPTRRTLPSKSSEDTGLPFPKPKETQNVPESHPIIKKDQFSPFPQKEKDLKKLEKSAGPAEKDHPGIKEGDNLRLKDDFYEITTKLGTGGMGSVWSARNLTTNKKVAIKEFYYSRFHDPESGNNFCEKYWTREATITKIQSDSPEATMHFIGSLKLENFRNPEYYIFLEYIEGTVFDSWYNNKFKDLKNLSVKELRIIIKDVLMPIARHMYFVHQKGIVHRDLTVQNIMIVKKSRYSDEEVKPVIIDWGVAKNVGVNNMFQPRKPYYISSAPEATGIRNRGTPPEVMAGFEPIAATDIYMLGHIMFYIFSGGHYAGAAATNEDFVLHPGDFNPDLPSDFSRLVEFMTQYEPADRMENMVKVYDALNYLYNSSETIENPNLAKTKQKQYFLYCDYNECFIPLPEGQIVQLGRDEIIAAGTEHSMDGHLYNALIPIEGDKFMFEIFINEGYAFIRDFHSKLGSFICQLTTTNQQVYDNISIKGLDNVSIQLSEANLGTTRIEVPFLAPDGITYRIEFKIYAKEESQ</sequence>
<dbReference type="SMART" id="SM00220">
    <property type="entry name" value="S_TKc"/>
    <property type="match status" value="1"/>
</dbReference>
<name>A0ABY6HN43_9ARCH</name>
<dbReference type="PROSITE" id="PS00109">
    <property type="entry name" value="PROTEIN_KINASE_TYR"/>
    <property type="match status" value="1"/>
</dbReference>
<evidence type="ECO:0000313" key="4">
    <source>
        <dbReference type="Proteomes" id="UP001208689"/>
    </source>
</evidence>
<dbReference type="PANTHER" id="PTHR44167">
    <property type="entry name" value="OVARIAN-SPECIFIC SERINE/THREONINE-PROTEIN KINASE LOK-RELATED"/>
    <property type="match status" value="1"/>
</dbReference>
<evidence type="ECO:0000256" key="1">
    <source>
        <dbReference type="SAM" id="MobiDB-lite"/>
    </source>
</evidence>
<organism evidence="3 4">
    <name type="scientific">Candidatus Lokiarchaeum ossiferum</name>
    <dbReference type="NCBI Taxonomy" id="2951803"/>
    <lineage>
        <taxon>Archaea</taxon>
        <taxon>Promethearchaeati</taxon>
        <taxon>Promethearchaeota</taxon>
        <taxon>Promethearchaeia</taxon>
        <taxon>Promethearchaeales</taxon>
        <taxon>Promethearchaeaceae</taxon>
        <taxon>Candidatus Lokiarchaeum</taxon>
    </lineage>
</organism>
<dbReference type="PROSITE" id="PS00107">
    <property type="entry name" value="PROTEIN_KINASE_ATP"/>
    <property type="match status" value="1"/>
</dbReference>
<protein>
    <submittedName>
        <fullName evidence="3">Serine/threonine-protein kinase PknD</fullName>
        <ecNumber evidence="3">2.7.11.1</ecNumber>
    </submittedName>
</protein>
<dbReference type="Proteomes" id="UP001208689">
    <property type="component" value="Chromosome"/>
</dbReference>
<gene>
    <name evidence="3" type="ORF">NEF87_001219</name>
</gene>
<dbReference type="EC" id="2.7.11.1" evidence="3"/>
<dbReference type="InterPro" id="IPR008266">
    <property type="entry name" value="Tyr_kinase_AS"/>
</dbReference>
<dbReference type="SUPFAM" id="SSF56112">
    <property type="entry name" value="Protein kinase-like (PK-like)"/>
    <property type="match status" value="1"/>
</dbReference>
<dbReference type="Gene3D" id="1.10.510.10">
    <property type="entry name" value="Transferase(Phosphotransferase) domain 1"/>
    <property type="match status" value="1"/>
</dbReference>
<dbReference type="Pfam" id="PF00069">
    <property type="entry name" value="Pkinase"/>
    <property type="match status" value="1"/>
</dbReference>
<feature type="region of interest" description="Disordered" evidence="1">
    <location>
        <begin position="89"/>
        <end position="186"/>
    </location>
</feature>
<keyword evidence="4" id="KW-1185">Reference proteome</keyword>
<dbReference type="InterPro" id="IPR000719">
    <property type="entry name" value="Prot_kinase_dom"/>
</dbReference>
<keyword evidence="3" id="KW-0418">Kinase</keyword>
<dbReference type="InterPro" id="IPR017441">
    <property type="entry name" value="Protein_kinase_ATP_BS"/>
</dbReference>
<feature type="compositionally biased region" description="Polar residues" evidence="1">
    <location>
        <begin position="109"/>
        <end position="126"/>
    </location>
</feature>
<proteinExistence type="predicted"/>
<feature type="compositionally biased region" description="Basic and acidic residues" evidence="1">
    <location>
        <begin position="149"/>
        <end position="186"/>
    </location>
</feature>
<dbReference type="Gene3D" id="3.30.200.20">
    <property type="entry name" value="Phosphorylase Kinase, domain 1"/>
    <property type="match status" value="1"/>
</dbReference>
<evidence type="ECO:0000313" key="3">
    <source>
        <dbReference type="EMBL" id="UYP44934.1"/>
    </source>
</evidence>
<dbReference type="InterPro" id="IPR011009">
    <property type="entry name" value="Kinase-like_dom_sf"/>
</dbReference>
<dbReference type="PANTHER" id="PTHR44167:SF24">
    <property type="entry name" value="SERINE_THREONINE-PROTEIN KINASE CHK2"/>
    <property type="match status" value="1"/>
</dbReference>
<evidence type="ECO:0000259" key="2">
    <source>
        <dbReference type="SMART" id="SM00220"/>
    </source>
</evidence>
<accession>A0ABY6HN43</accession>
<dbReference type="EMBL" id="CP104013">
    <property type="protein sequence ID" value="UYP44934.1"/>
    <property type="molecule type" value="Genomic_DNA"/>
</dbReference>
<dbReference type="GO" id="GO:0004674">
    <property type="term" value="F:protein serine/threonine kinase activity"/>
    <property type="evidence" value="ECO:0007669"/>
    <property type="project" value="UniProtKB-EC"/>
</dbReference>
<reference evidence="3" key="1">
    <citation type="submission" date="2022-09" db="EMBL/GenBank/DDBJ databases">
        <title>Actin cytoskeleton and complex cell architecture in an #Asgard archaeon.</title>
        <authorList>
            <person name="Ponce Toledo R.I."/>
            <person name="Schleper C."/>
            <person name="Rodrigues Oliveira T."/>
            <person name="Wollweber F."/>
            <person name="Xu J."/>
            <person name="Rittmann S."/>
            <person name="Klingl A."/>
            <person name="Pilhofer M."/>
        </authorList>
    </citation>
    <scope>NUCLEOTIDE SEQUENCE</scope>
    <source>
        <strain evidence="3">B-35</strain>
    </source>
</reference>